<dbReference type="AlphaFoldDB" id="A0AAE0YZZ0"/>
<accession>A0AAE0YZZ0</accession>
<organism evidence="1 2">
    <name type="scientific">Elysia crispata</name>
    <name type="common">lettuce slug</name>
    <dbReference type="NCBI Taxonomy" id="231223"/>
    <lineage>
        <taxon>Eukaryota</taxon>
        <taxon>Metazoa</taxon>
        <taxon>Spiralia</taxon>
        <taxon>Lophotrochozoa</taxon>
        <taxon>Mollusca</taxon>
        <taxon>Gastropoda</taxon>
        <taxon>Heterobranchia</taxon>
        <taxon>Euthyneura</taxon>
        <taxon>Panpulmonata</taxon>
        <taxon>Sacoglossa</taxon>
        <taxon>Placobranchoidea</taxon>
        <taxon>Plakobranchidae</taxon>
        <taxon>Elysia</taxon>
    </lineage>
</organism>
<keyword evidence="2" id="KW-1185">Reference proteome</keyword>
<reference evidence="1" key="1">
    <citation type="journal article" date="2023" name="G3 (Bethesda)">
        <title>A reference genome for the long-term kleptoplast-retaining sea slug Elysia crispata morphotype clarki.</title>
        <authorList>
            <person name="Eastman K.E."/>
            <person name="Pendleton A.L."/>
            <person name="Shaikh M.A."/>
            <person name="Suttiyut T."/>
            <person name="Ogas R."/>
            <person name="Tomko P."/>
            <person name="Gavelis G."/>
            <person name="Widhalm J.R."/>
            <person name="Wisecaver J.H."/>
        </authorList>
    </citation>
    <scope>NUCLEOTIDE SEQUENCE</scope>
    <source>
        <strain evidence="1">ECLA1</strain>
    </source>
</reference>
<evidence type="ECO:0000313" key="1">
    <source>
        <dbReference type="EMBL" id="KAK3760160.1"/>
    </source>
</evidence>
<sequence length="211" mass="23338">MVSCDPRQILKRMNSYPPNVDRSEVHWDFQQGHLSIGLDRLACCAIYLIGFLNSDARSPSYFPASSVNNPYQEVVAWIPTERPELEGAEGSLEELRPSKRRNPPVGQLILKSTKQYYTVSVPITPLHPCFPLLIIFSSFHASCFSGGVVSIWPPSDNQAPGSRRGLCKKSVNYSLGHPLSPLALGFLAAGNQDCFANRECVRAELDGFSHC</sequence>
<gene>
    <name evidence="1" type="ORF">RRG08_005309</name>
</gene>
<proteinExistence type="predicted"/>
<name>A0AAE0YZZ0_9GAST</name>
<dbReference type="EMBL" id="JAWDGP010005043">
    <property type="protein sequence ID" value="KAK3760160.1"/>
    <property type="molecule type" value="Genomic_DNA"/>
</dbReference>
<evidence type="ECO:0000313" key="2">
    <source>
        <dbReference type="Proteomes" id="UP001283361"/>
    </source>
</evidence>
<comment type="caution">
    <text evidence="1">The sequence shown here is derived from an EMBL/GenBank/DDBJ whole genome shotgun (WGS) entry which is preliminary data.</text>
</comment>
<dbReference type="Proteomes" id="UP001283361">
    <property type="component" value="Unassembled WGS sequence"/>
</dbReference>
<protein>
    <submittedName>
        <fullName evidence="1">Uncharacterized protein</fullName>
    </submittedName>
</protein>